<name>A0A916JM69_9FLAO</name>
<dbReference type="SMART" id="SM00387">
    <property type="entry name" value="HATPase_c"/>
    <property type="match status" value="1"/>
</dbReference>
<evidence type="ECO:0000256" key="3">
    <source>
        <dbReference type="ARBA" id="ARBA00022553"/>
    </source>
</evidence>
<keyword evidence="4" id="KW-0808">Transferase</keyword>
<dbReference type="InterPro" id="IPR011495">
    <property type="entry name" value="Sig_transdc_His_kin_sub2_dim/P"/>
</dbReference>
<proteinExistence type="predicted"/>
<sequence length="373" mass="41729">MKNRLFLLTLLISSVSFIILSLLLVSKSNTIRDEISFEVDGISELATISSKANSIIDSANLWSTSQLQEKTRSISALSVSNIDSEQKLELATLLSFFKNSSLQNKKAITEKCSDLITYCDQIIFQKRKVLGMKSATLSSYWDYVNILIVLACLVSITLVITGFRFVKSQENYKKANSAKQLLLSETNHRVKNNLQLIISLFRIKSSNVQDPEVEGKFNEAINMVHAIAKGHETLYKSNDFKNLSLLDTLKDISDGVMLHRTTKVSFNGKDLELSMEKALPIILIFNETVTNSIKHNEQQELSITVSLENLHEFEWQLTIADDGLGFPAEVISAQNHQESIGLDLIKSLADQIGGKVQFYNQTGAVVKVIFQSN</sequence>
<evidence type="ECO:0000256" key="4">
    <source>
        <dbReference type="ARBA" id="ARBA00022679"/>
    </source>
</evidence>
<gene>
    <name evidence="10" type="ORF">CRYO30217_01310</name>
</gene>
<dbReference type="AlphaFoldDB" id="A0A916JM69"/>
<dbReference type="KEGG" id="ptan:CRYO30217_01310"/>
<feature type="transmembrane region" description="Helical" evidence="8">
    <location>
        <begin position="143"/>
        <end position="166"/>
    </location>
</feature>
<evidence type="ECO:0000256" key="6">
    <source>
        <dbReference type="ARBA" id="ARBA00022777"/>
    </source>
</evidence>
<keyword evidence="5" id="KW-0547">Nucleotide-binding</keyword>
<dbReference type="PANTHER" id="PTHR41523:SF8">
    <property type="entry name" value="ETHYLENE RESPONSE SENSOR PROTEIN"/>
    <property type="match status" value="1"/>
</dbReference>
<evidence type="ECO:0000256" key="8">
    <source>
        <dbReference type="SAM" id="Phobius"/>
    </source>
</evidence>
<keyword evidence="8" id="KW-0472">Membrane</keyword>
<organism evidence="10 11">
    <name type="scientific">Parvicella tangerina</name>
    <dbReference type="NCBI Taxonomy" id="2829795"/>
    <lineage>
        <taxon>Bacteria</taxon>
        <taxon>Pseudomonadati</taxon>
        <taxon>Bacteroidota</taxon>
        <taxon>Flavobacteriia</taxon>
        <taxon>Flavobacteriales</taxon>
        <taxon>Parvicellaceae</taxon>
        <taxon>Parvicella</taxon>
    </lineage>
</organism>
<evidence type="ECO:0000256" key="2">
    <source>
        <dbReference type="ARBA" id="ARBA00012438"/>
    </source>
</evidence>
<dbReference type="InterPro" id="IPR003594">
    <property type="entry name" value="HATPase_dom"/>
</dbReference>
<evidence type="ECO:0000256" key="7">
    <source>
        <dbReference type="ARBA" id="ARBA00022840"/>
    </source>
</evidence>
<evidence type="ECO:0000256" key="5">
    <source>
        <dbReference type="ARBA" id="ARBA00022741"/>
    </source>
</evidence>
<dbReference type="SUPFAM" id="SSF55874">
    <property type="entry name" value="ATPase domain of HSP90 chaperone/DNA topoisomerase II/histidine kinase"/>
    <property type="match status" value="1"/>
</dbReference>
<keyword evidence="11" id="KW-1185">Reference proteome</keyword>
<feature type="domain" description="Histidine kinase/HSP90-like ATPase" evidence="9">
    <location>
        <begin position="276"/>
        <end position="372"/>
    </location>
</feature>
<dbReference type="RefSeq" id="WP_258541518.1">
    <property type="nucleotide sequence ID" value="NZ_OU015584.1"/>
</dbReference>
<comment type="catalytic activity">
    <reaction evidence="1">
        <text>ATP + protein L-histidine = ADP + protein N-phospho-L-histidine.</text>
        <dbReference type="EC" id="2.7.13.3"/>
    </reaction>
</comment>
<evidence type="ECO:0000313" key="10">
    <source>
        <dbReference type="EMBL" id="CAG5080434.1"/>
    </source>
</evidence>
<protein>
    <recommendedName>
        <fullName evidence="2">histidine kinase</fullName>
        <ecNumber evidence="2">2.7.13.3</ecNumber>
    </recommendedName>
</protein>
<keyword evidence="3" id="KW-0597">Phosphoprotein</keyword>
<dbReference type="GO" id="GO:0004673">
    <property type="term" value="F:protein histidine kinase activity"/>
    <property type="evidence" value="ECO:0007669"/>
    <property type="project" value="UniProtKB-EC"/>
</dbReference>
<reference evidence="10" key="1">
    <citation type="submission" date="2021-04" db="EMBL/GenBank/DDBJ databases">
        <authorList>
            <person name="Rodrigo-Torres L."/>
            <person name="Arahal R. D."/>
            <person name="Lucena T."/>
        </authorList>
    </citation>
    <scope>NUCLEOTIDE SEQUENCE</scope>
    <source>
        <strain evidence="10">AS29M-1</strain>
    </source>
</reference>
<dbReference type="Pfam" id="PF07568">
    <property type="entry name" value="HisKA_2"/>
    <property type="match status" value="1"/>
</dbReference>
<evidence type="ECO:0000313" key="11">
    <source>
        <dbReference type="Proteomes" id="UP000683507"/>
    </source>
</evidence>
<keyword evidence="7" id="KW-0067">ATP-binding</keyword>
<dbReference type="EC" id="2.7.13.3" evidence="2"/>
<evidence type="ECO:0000256" key="1">
    <source>
        <dbReference type="ARBA" id="ARBA00000085"/>
    </source>
</evidence>
<dbReference type="EMBL" id="OU015584">
    <property type="protein sequence ID" value="CAG5080434.1"/>
    <property type="molecule type" value="Genomic_DNA"/>
</dbReference>
<dbReference type="PANTHER" id="PTHR41523">
    <property type="entry name" value="TWO-COMPONENT SYSTEM SENSOR PROTEIN"/>
    <property type="match status" value="1"/>
</dbReference>
<dbReference type="Proteomes" id="UP000683507">
    <property type="component" value="Chromosome"/>
</dbReference>
<dbReference type="Gene3D" id="3.30.565.10">
    <property type="entry name" value="Histidine kinase-like ATPase, C-terminal domain"/>
    <property type="match status" value="1"/>
</dbReference>
<dbReference type="InterPro" id="IPR036890">
    <property type="entry name" value="HATPase_C_sf"/>
</dbReference>
<dbReference type="GO" id="GO:0005524">
    <property type="term" value="F:ATP binding"/>
    <property type="evidence" value="ECO:0007669"/>
    <property type="project" value="UniProtKB-KW"/>
</dbReference>
<accession>A0A916JM69</accession>
<dbReference type="Pfam" id="PF02518">
    <property type="entry name" value="HATPase_c"/>
    <property type="match status" value="1"/>
</dbReference>
<keyword evidence="8" id="KW-0812">Transmembrane</keyword>
<dbReference type="Gene3D" id="3.30.450.20">
    <property type="entry name" value="PAS domain"/>
    <property type="match status" value="1"/>
</dbReference>
<keyword evidence="8" id="KW-1133">Transmembrane helix</keyword>
<evidence type="ECO:0000259" key="9">
    <source>
        <dbReference type="SMART" id="SM00387"/>
    </source>
</evidence>
<keyword evidence="6" id="KW-0418">Kinase</keyword>